<evidence type="ECO:0000256" key="2">
    <source>
        <dbReference type="SAM" id="Phobius"/>
    </source>
</evidence>
<dbReference type="AlphaFoldDB" id="A0A7I7MPF6"/>
<proteinExistence type="predicted"/>
<evidence type="ECO:0000313" key="3">
    <source>
        <dbReference type="EMBL" id="BBX74141.1"/>
    </source>
</evidence>
<feature type="compositionally biased region" description="Low complexity" evidence="1">
    <location>
        <begin position="227"/>
        <end position="238"/>
    </location>
</feature>
<protein>
    <submittedName>
        <fullName evidence="3">Membrane protein</fullName>
    </submittedName>
</protein>
<feature type="compositionally biased region" description="Basic residues" evidence="1">
    <location>
        <begin position="245"/>
        <end position="264"/>
    </location>
</feature>
<feature type="transmembrane region" description="Helical" evidence="2">
    <location>
        <begin position="188"/>
        <end position="212"/>
    </location>
</feature>
<sequence>MSGPPGATDTGGRARRGPGNARRVSPERLLAQVGGVGGLVYSSLPVVTFVVASGIAGLLPAIGFALAMAASVLLWRLLRRDSVHPAVAGFFGVAVCALVAYIVGESKGYFLLGIWMSLVWAVVFALSILIRRPVVGVLWTWASGRDRGWRAVPRAVYAFDIATLAWTLLFSARFVVQRLLYDADQTGWLGVARIGMGWPLTALAALATYAAIKSAQRAVAEHAAAEVDPATRAAATGAAPPPPRRPPRKAVRRRLPAARRIRAR</sequence>
<organism evidence="3 4">
    <name type="scientific">Mycobacterium shinjukuense</name>
    <dbReference type="NCBI Taxonomy" id="398694"/>
    <lineage>
        <taxon>Bacteria</taxon>
        <taxon>Bacillati</taxon>
        <taxon>Actinomycetota</taxon>
        <taxon>Actinomycetes</taxon>
        <taxon>Mycobacteriales</taxon>
        <taxon>Mycobacteriaceae</taxon>
        <taxon>Mycobacterium</taxon>
    </lineage>
</organism>
<keyword evidence="4" id="KW-1185">Reference proteome</keyword>
<gene>
    <name evidence="3" type="ORF">MSHI_20470</name>
</gene>
<dbReference type="InterPro" id="IPR016566">
    <property type="entry name" value="UCP010219"/>
</dbReference>
<keyword evidence="2" id="KW-0812">Transmembrane</keyword>
<feature type="transmembrane region" description="Helical" evidence="2">
    <location>
        <begin position="29"/>
        <end position="52"/>
    </location>
</feature>
<keyword evidence="2" id="KW-1133">Transmembrane helix</keyword>
<accession>A0A7I7MPF6</accession>
<reference evidence="3 4" key="1">
    <citation type="journal article" date="2019" name="Emerg. Microbes Infect.">
        <title>Comprehensive subspecies identification of 175 nontuberculous mycobacteria species based on 7547 genomic profiles.</title>
        <authorList>
            <person name="Matsumoto Y."/>
            <person name="Kinjo T."/>
            <person name="Motooka D."/>
            <person name="Nabeya D."/>
            <person name="Jung N."/>
            <person name="Uechi K."/>
            <person name="Horii T."/>
            <person name="Iida T."/>
            <person name="Fujita J."/>
            <person name="Nakamura S."/>
        </authorList>
    </citation>
    <scope>NUCLEOTIDE SEQUENCE [LARGE SCALE GENOMIC DNA]</scope>
    <source>
        <strain evidence="3 4">JCM 14233</strain>
    </source>
</reference>
<evidence type="ECO:0000256" key="1">
    <source>
        <dbReference type="SAM" id="MobiDB-lite"/>
    </source>
</evidence>
<dbReference type="EMBL" id="AP022575">
    <property type="protein sequence ID" value="BBX74141.1"/>
    <property type="molecule type" value="Genomic_DNA"/>
</dbReference>
<name>A0A7I7MPF6_9MYCO</name>
<feature type="transmembrane region" description="Helical" evidence="2">
    <location>
        <begin position="151"/>
        <end position="176"/>
    </location>
</feature>
<dbReference type="KEGG" id="mshj:MSHI_20470"/>
<feature type="region of interest" description="Disordered" evidence="1">
    <location>
        <begin position="227"/>
        <end position="264"/>
    </location>
</feature>
<dbReference type="OrthoDB" id="5244221at2"/>
<feature type="transmembrane region" description="Helical" evidence="2">
    <location>
        <begin position="109"/>
        <end position="130"/>
    </location>
</feature>
<dbReference type="RefSeq" id="WP_083046977.1">
    <property type="nucleotide sequence ID" value="NZ_AP022575.1"/>
</dbReference>
<dbReference type="Proteomes" id="UP000467236">
    <property type="component" value="Chromosome"/>
</dbReference>
<feature type="transmembrane region" description="Helical" evidence="2">
    <location>
        <begin position="85"/>
        <end position="103"/>
    </location>
</feature>
<keyword evidence="2" id="KW-0472">Membrane</keyword>
<evidence type="ECO:0000313" key="4">
    <source>
        <dbReference type="Proteomes" id="UP000467236"/>
    </source>
</evidence>
<dbReference type="Pfam" id="PF11361">
    <property type="entry name" value="DUF3159"/>
    <property type="match status" value="1"/>
</dbReference>
<feature type="transmembrane region" description="Helical" evidence="2">
    <location>
        <begin position="58"/>
        <end position="78"/>
    </location>
</feature>
<feature type="region of interest" description="Disordered" evidence="1">
    <location>
        <begin position="1"/>
        <end position="22"/>
    </location>
</feature>